<dbReference type="GO" id="GO:0043709">
    <property type="term" value="P:cell adhesion involved in single-species biofilm formation"/>
    <property type="evidence" value="ECO:0007669"/>
    <property type="project" value="TreeGrafter"/>
</dbReference>
<dbReference type="GO" id="GO:0020037">
    <property type="term" value="F:heme binding"/>
    <property type="evidence" value="ECO:0007669"/>
    <property type="project" value="InterPro"/>
</dbReference>
<feature type="domain" description="GGDEF" evidence="10">
    <location>
        <begin position="324"/>
        <end position="456"/>
    </location>
</feature>
<keyword evidence="5" id="KW-0479">Metal-binding</keyword>
<proteinExistence type="predicted"/>
<sequence length="456" mass="51966">MLKHSKIEDFAEDWRQVQQQVSGATRKLISDTVNRYAADLATRFYDHMLADKEANPFISHDIVSQRLHTSMQGWLRELFTLQQQDPKEIYKYQCHVGVVHARIQMPISLVLRGSRLLKQAITEYLVETELGRMELVQATRFVSEVMELSMSAMTDSYIINVGKSVRTDESYRMFALGQNMLAERERQRAALSEWAQHILLHLLGDEGAGVPEMRHSEFGLWLQHKASIIFHEAPELARIRGCVEKLERTLLPSLIEKRRNGGDAREAMRLIEADIGEVKFLLTGLFDRFIEVESGRDSLTRLLNRRYLPTILMRELALARNSDVPFAILLLDIDHFKNINDTHGHDSGDMVLQQASDLVTSSVRVGDFIFRYGGEELLVVLVEISKEQALQVAETIRERFAAEPMRVGDGKLMDVTVSIGVAAYNGHPDYERIVKDADDALYRAKNNGRNRCEVAG</sequence>
<dbReference type="InterPro" id="IPR009050">
    <property type="entry name" value="Globin-like_sf"/>
</dbReference>
<dbReference type="Gene3D" id="1.10.490.10">
    <property type="entry name" value="Globins"/>
    <property type="match status" value="1"/>
</dbReference>
<evidence type="ECO:0000256" key="2">
    <source>
        <dbReference type="ARBA" id="ARBA00015125"/>
    </source>
</evidence>
<dbReference type="PROSITE" id="PS50887">
    <property type="entry name" value="GGDEF"/>
    <property type="match status" value="1"/>
</dbReference>
<dbReference type="PANTHER" id="PTHR45138:SF9">
    <property type="entry name" value="DIGUANYLATE CYCLASE DGCM-RELATED"/>
    <property type="match status" value="1"/>
</dbReference>
<dbReference type="InterPro" id="IPR044398">
    <property type="entry name" value="Globin-sensor_dom"/>
</dbReference>
<dbReference type="CDD" id="cd01949">
    <property type="entry name" value="GGDEF"/>
    <property type="match status" value="1"/>
</dbReference>
<dbReference type="SUPFAM" id="SSF55073">
    <property type="entry name" value="Nucleotide cyclase"/>
    <property type="match status" value="1"/>
</dbReference>
<dbReference type="Gene3D" id="3.30.70.270">
    <property type="match status" value="1"/>
</dbReference>
<keyword evidence="6" id="KW-0547">Nucleotide-binding</keyword>
<dbReference type="EMBL" id="MLJW01000005">
    <property type="protein sequence ID" value="OIR17243.1"/>
    <property type="molecule type" value="Genomic_DNA"/>
</dbReference>
<dbReference type="InterPro" id="IPR048442">
    <property type="entry name" value="DosC_2nd"/>
</dbReference>
<keyword evidence="11" id="KW-0548">Nucleotidyltransferase</keyword>
<dbReference type="SMART" id="SM00267">
    <property type="entry name" value="GGDEF"/>
    <property type="match status" value="1"/>
</dbReference>
<dbReference type="FunFam" id="3.30.70.270:FF:000001">
    <property type="entry name" value="Diguanylate cyclase domain protein"/>
    <property type="match status" value="1"/>
</dbReference>
<keyword evidence="4 11" id="KW-0808">Transferase</keyword>
<dbReference type="InterPro" id="IPR012292">
    <property type="entry name" value="Globin/Proto"/>
</dbReference>
<dbReference type="GO" id="GO:0046872">
    <property type="term" value="F:metal ion binding"/>
    <property type="evidence" value="ECO:0007669"/>
    <property type="project" value="UniProtKB-KW"/>
</dbReference>
<dbReference type="InterPro" id="IPR029787">
    <property type="entry name" value="Nucleotide_cyclase"/>
</dbReference>
<dbReference type="PANTHER" id="PTHR45138">
    <property type="entry name" value="REGULATORY COMPONENTS OF SENSORY TRANSDUCTION SYSTEM"/>
    <property type="match status" value="1"/>
</dbReference>
<keyword evidence="3" id="KW-0349">Heme</keyword>
<dbReference type="InterPro" id="IPR043128">
    <property type="entry name" value="Rev_trsase/Diguanyl_cyclase"/>
</dbReference>
<dbReference type="GO" id="GO:0000166">
    <property type="term" value="F:nucleotide binding"/>
    <property type="evidence" value="ECO:0007669"/>
    <property type="project" value="UniProtKB-KW"/>
</dbReference>
<protein>
    <recommendedName>
        <fullName evidence="2">Diguanylate cyclase DosC</fullName>
    </recommendedName>
    <alternativeName>
        <fullName evidence="9">Direct oxygen-sensing cyclase</fullName>
    </alternativeName>
</protein>
<comment type="caution">
    <text evidence="11">The sequence shown here is derived from an EMBL/GenBank/DDBJ whole genome shotgun (WGS) entry which is preliminary data.</text>
</comment>
<dbReference type="Pfam" id="PF21118">
    <property type="entry name" value="DosC_2nd"/>
    <property type="match status" value="1"/>
</dbReference>
<evidence type="ECO:0000256" key="4">
    <source>
        <dbReference type="ARBA" id="ARBA00022679"/>
    </source>
</evidence>
<dbReference type="GO" id="GO:0052621">
    <property type="term" value="F:diguanylate cyclase activity"/>
    <property type="evidence" value="ECO:0007669"/>
    <property type="project" value="TreeGrafter"/>
</dbReference>
<comment type="cofactor">
    <cofactor evidence="1">
        <name>heme</name>
        <dbReference type="ChEBI" id="CHEBI:30413"/>
    </cofactor>
</comment>
<dbReference type="NCBIfam" id="TIGR00254">
    <property type="entry name" value="GGDEF"/>
    <property type="match status" value="1"/>
</dbReference>
<dbReference type="AlphaFoldDB" id="A0A1J5TAU3"/>
<dbReference type="InterPro" id="IPR000160">
    <property type="entry name" value="GGDEF_dom"/>
</dbReference>
<dbReference type="InterPro" id="IPR050469">
    <property type="entry name" value="Diguanylate_Cyclase"/>
</dbReference>
<evidence type="ECO:0000259" key="10">
    <source>
        <dbReference type="PROSITE" id="PS50887"/>
    </source>
</evidence>
<evidence type="ECO:0000256" key="1">
    <source>
        <dbReference type="ARBA" id="ARBA00001971"/>
    </source>
</evidence>
<dbReference type="Pfam" id="PF00990">
    <property type="entry name" value="GGDEF"/>
    <property type="match status" value="1"/>
</dbReference>
<evidence type="ECO:0000313" key="11">
    <source>
        <dbReference type="EMBL" id="OIR17243.1"/>
    </source>
</evidence>
<evidence type="ECO:0000256" key="6">
    <source>
        <dbReference type="ARBA" id="ARBA00022741"/>
    </source>
</evidence>
<accession>A0A1J5TAU3</accession>
<evidence type="ECO:0000256" key="9">
    <source>
        <dbReference type="ARBA" id="ARBA00029839"/>
    </source>
</evidence>
<evidence type="ECO:0000256" key="3">
    <source>
        <dbReference type="ARBA" id="ARBA00022617"/>
    </source>
</evidence>
<dbReference type="Pfam" id="PF11563">
    <property type="entry name" value="Protoglobin"/>
    <property type="match status" value="1"/>
</dbReference>
<dbReference type="GO" id="GO:1902201">
    <property type="term" value="P:negative regulation of bacterial-type flagellum-dependent cell motility"/>
    <property type="evidence" value="ECO:0007669"/>
    <property type="project" value="TreeGrafter"/>
</dbReference>
<evidence type="ECO:0000256" key="5">
    <source>
        <dbReference type="ARBA" id="ARBA00022723"/>
    </source>
</evidence>
<dbReference type="CDD" id="cd14757">
    <property type="entry name" value="GS_EcDosC-like_GGDEF"/>
    <property type="match status" value="1"/>
</dbReference>
<evidence type="ECO:0000256" key="8">
    <source>
        <dbReference type="ARBA" id="ARBA00023004"/>
    </source>
</evidence>
<gene>
    <name evidence="11" type="primary">dosC_2</name>
    <name evidence="11" type="ORF">GALL_22640</name>
</gene>
<dbReference type="GO" id="GO:0019825">
    <property type="term" value="F:oxygen binding"/>
    <property type="evidence" value="ECO:0007669"/>
    <property type="project" value="InterPro"/>
</dbReference>
<dbReference type="GO" id="GO:0005886">
    <property type="term" value="C:plasma membrane"/>
    <property type="evidence" value="ECO:0007669"/>
    <property type="project" value="TreeGrafter"/>
</dbReference>
<dbReference type="UniPathway" id="UPA00599"/>
<dbReference type="InterPro" id="IPR039435">
    <property type="entry name" value="DosC_GS"/>
</dbReference>
<reference evidence="11" key="1">
    <citation type="submission" date="2016-10" db="EMBL/GenBank/DDBJ databases">
        <title>Sequence of Gallionella enrichment culture.</title>
        <authorList>
            <person name="Poehlein A."/>
            <person name="Muehling M."/>
            <person name="Daniel R."/>
        </authorList>
    </citation>
    <scope>NUCLEOTIDE SEQUENCE</scope>
</reference>
<evidence type="ECO:0000256" key="7">
    <source>
        <dbReference type="ARBA" id="ARBA00022842"/>
    </source>
</evidence>
<keyword evidence="7" id="KW-0460">Magnesium</keyword>
<organism evidence="11">
    <name type="scientific">mine drainage metagenome</name>
    <dbReference type="NCBI Taxonomy" id="410659"/>
    <lineage>
        <taxon>unclassified sequences</taxon>
        <taxon>metagenomes</taxon>
        <taxon>ecological metagenomes</taxon>
    </lineage>
</organism>
<dbReference type="SUPFAM" id="SSF46458">
    <property type="entry name" value="Globin-like"/>
    <property type="match status" value="1"/>
</dbReference>
<keyword evidence="8" id="KW-0408">Iron</keyword>
<name>A0A1J5TAU3_9ZZZZ</name>